<protein>
    <submittedName>
        <fullName evidence="1">Uncharacterized protein</fullName>
    </submittedName>
</protein>
<gene>
    <name evidence="1" type="ORF">SDC9_164241</name>
</gene>
<sequence length="73" mass="8735">MINKTAVKVNVSADPLVHFSFIRNNKRRETLYIGIQRKLVHTSLLFRKVTYKFFKNFGSRIRFRVNRMAHPIN</sequence>
<name>A0A645FYD1_9ZZZZ</name>
<reference evidence="1" key="1">
    <citation type="submission" date="2019-08" db="EMBL/GenBank/DDBJ databases">
        <authorList>
            <person name="Kucharzyk K."/>
            <person name="Murdoch R.W."/>
            <person name="Higgins S."/>
            <person name="Loffler F."/>
        </authorList>
    </citation>
    <scope>NUCLEOTIDE SEQUENCE</scope>
</reference>
<comment type="caution">
    <text evidence="1">The sequence shown here is derived from an EMBL/GenBank/DDBJ whole genome shotgun (WGS) entry which is preliminary data.</text>
</comment>
<proteinExistence type="predicted"/>
<accession>A0A645FYD1</accession>
<dbReference type="EMBL" id="VSSQ01063900">
    <property type="protein sequence ID" value="MPN16894.1"/>
    <property type="molecule type" value="Genomic_DNA"/>
</dbReference>
<evidence type="ECO:0000313" key="1">
    <source>
        <dbReference type="EMBL" id="MPN16894.1"/>
    </source>
</evidence>
<organism evidence="1">
    <name type="scientific">bioreactor metagenome</name>
    <dbReference type="NCBI Taxonomy" id="1076179"/>
    <lineage>
        <taxon>unclassified sequences</taxon>
        <taxon>metagenomes</taxon>
        <taxon>ecological metagenomes</taxon>
    </lineage>
</organism>
<dbReference type="AlphaFoldDB" id="A0A645FYD1"/>